<gene>
    <name evidence="2" type="ORF">RUM43_011373</name>
</gene>
<protein>
    <submittedName>
        <fullName evidence="2">Uncharacterized protein</fullName>
    </submittedName>
</protein>
<sequence>MTEKKIREKKFNKTAQVKKEARNRSGIRKGQLMEGENRYEAELRSANRKTEGEGRTRVASDKRQSKKPVATTKQVRRNQQGRQVQVSSPKAP</sequence>
<name>A0AAN8NLY0_POLSC</name>
<comment type="caution">
    <text evidence="2">The sequence shown here is derived from an EMBL/GenBank/DDBJ whole genome shotgun (WGS) entry which is preliminary data.</text>
</comment>
<dbReference type="Proteomes" id="UP001372834">
    <property type="component" value="Unassembled WGS sequence"/>
</dbReference>
<feature type="compositionally biased region" description="Low complexity" evidence="1">
    <location>
        <begin position="77"/>
        <end position="86"/>
    </location>
</feature>
<reference evidence="2 3" key="1">
    <citation type="submission" date="2023-10" db="EMBL/GenBank/DDBJ databases">
        <title>Genomes of two closely related lineages of the louse Polyplax serrata with different host specificities.</title>
        <authorList>
            <person name="Martinu J."/>
            <person name="Tarabai H."/>
            <person name="Stefka J."/>
            <person name="Hypsa V."/>
        </authorList>
    </citation>
    <scope>NUCLEOTIDE SEQUENCE [LARGE SCALE GENOMIC DNA]</scope>
    <source>
        <strain evidence="2">HR10_N</strain>
    </source>
</reference>
<evidence type="ECO:0000313" key="2">
    <source>
        <dbReference type="EMBL" id="KAK6621069.1"/>
    </source>
</evidence>
<accession>A0AAN8NLY0</accession>
<feature type="compositionally biased region" description="Basic and acidic residues" evidence="1">
    <location>
        <begin position="1"/>
        <end position="23"/>
    </location>
</feature>
<dbReference type="EMBL" id="JAWJWE010000039">
    <property type="protein sequence ID" value="KAK6621069.1"/>
    <property type="molecule type" value="Genomic_DNA"/>
</dbReference>
<organism evidence="2 3">
    <name type="scientific">Polyplax serrata</name>
    <name type="common">Common mouse louse</name>
    <dbReference type="NCBI Taxonomy" id="468196"/>
    <lineage>
        <taxon>Eukaryota</taxon>
        <taxon>Metazoa</taxon>
        <taxon>Ecdysozoa</taxon>
        <taxon>Arthropoda</taxon>
        <taxon>Hexapoda</taxon>
        <taxon>Insecta</taxon>
        <taxon>Pterygota</taxon>
        <taxon>Neoptera</taxon>
        <taxon>Paraneoptera</taxon>
        <taxon>Psocodea</taxon>
        <taxon>Troctomorpha</taxon>
        <taxon>Phthiraptera</taxon>
        <taxon>Anoplura</taxon>
        <taxon>Polyplacidae</taxon>
        <taxon>Polyplax</taxon>
    </lineage>
</organism>
<proteinExistence type="predicted"/>
<dbReference type="AlphaFoldDB" id="A0AAN8NLY0"/>
<evidence type="ECO:0000313" key="3">
    <source>
        <dbReference type="Proteomes" id="UP001372834"/>
    </source>
</evidence>
<feature type="region of interest" description="Disordered" evidence="1">
    <location>
        <begin position="1"/>
        <end position="92"/>
    </location>
</feature>
<feature type="compositionally biased region" description="Basic and acidic residues" evidence="1">
    <location>
        <begin position="35"/>
        <end position="63"/>
    </location>
</feature>
<evidence type="ECO:0000256" key="1">
    <source>
        <dbReference type="SAM" id="MobiDB-lite"/>
    </source>
</evidence>